<dbReference type="SUPFAM" id="SSF54427">
    <property type="entry name" value="NTF2-like"/>
    <property type="match status" value="1"/>
</dbReference>
<dbReference type="Pfam" id="PF12680">
    <property type="entry name" value="SnoaL_2"/>
    <property type="match status" value="1"/>
</dbReference>
<evidence type="ECO:0000313" key="3">
    <source>
        <dbReference type="Proteomes" id="UP000037446"/>
    </source>
</evidence>
<comment type="caution">
    <text evidence="2">The sequence shown here is derived from an EMBL/GenBank/DDBJ whole genome shotgun (WGS) entry which is preliminary data.</text>
</comment>
<keyword evidence="2" id="KW-0413">Isomerase</keyword>
<reference evidence="2" key="1">
    <citation type="submission" date="2015-02" db="EMBL/GenBank/DDBJ databases">
        <authorList>
            <person name="Chooi Y.-H."/>
        </authorList>
    </citation>
    <scope>NUCLEOTIDE SEQUENCE [LARGE SCALE GENOMIC DNA]</scope>
    <source>
        <strain evidence="2">LAMA 915</strain>
    </source>
</reference>
<dbReference type="GO" id="GO:0016853">
    <property type="term" value="F:isomerase activity"/>
    <property type="evidence" value="ECO:0007669"/>
    <property type="project" value="UniProtKB-KW"/>
</dbReference>
<accession>A0A0L1KDN9</accession>
<dbReference type="PATRIC" id="fig|1306953.7.peg.2025"/>
<dbReference type="RefSeq" id="WP_050600388.1">
    <property type="nucleotide sequence ID" value="NZ_JYNE01000024.1"/>
</dbReference>
<name>A0A0L1KDN9_9SPHN</name>
<protein>
    <submittedName>
        <fullName evidence="2">Ketosteroid isomerase-related protein</fullName>
    </submittedName>
</protein>
<dbReference type="InterPro" id="IPR032710">
    <property type="entry name" value="NTF2-like_dom_sf"/>
</dbReference>
<dbReference type="PANTHER" id="PTHR41252:SF1">
    <property type="entry name" value="BLR2505 PROTEIN"/>
    <property type="match status" value="1"/>
</dbReference>
<dbReference type="AlphaFoldDB" id="A0A0L1KDN9"/>
<dbReference type="Gene3D" id="3.10.450.50">
    <property type="match status" value="1"/>
</dbReference>
<organism evidence="2 3">
    <name type="scientific">Qipengyuania citrea LAMA 915</name>
    <dbReference type="NCBI Taxonomy" id="1306953"/>
    <lineage>
        <taxon>Bacteria</taxon>
        <taxon>Pseudomonadati</taxon>
        <taxon>Pseudomonadota</taxon>
        <taxon>Alphaproteobacteria</taxon>
        <taxon>Sphingomonadales</taxon>
        <taxon>Erythrobacteraceae</taxon>
        <taxon>Qipengyuania</taxon>
    </lineage>
</organism>
<dbReference type="STRING" id="1306953.J121_1962"/>
<feature type="domain" description="SnoaL-like" evidence="1">
    <location>
        <begin position="8"/>
        <end position="115"/>
    </location>
</feature>
<dbReference type="PANTHER" id="PTHR41252">
    <property type="entry name" value="BLR2505 PROTEIN"/>
    <property type="match status" value="1"/>
</dbReference>
<gene>
    <name evidence="2" type="ORF">J121_1962</name>
</gene>
<evidence type="ECO:0000313" key="2">
    <source>
        <dbReference type="EMBL" id="KNH02051.1"/>
    </source>
</evidence>
<dbReference type="EMBL" id="JYNE01000024">
    <property type="protein sequence ID" value="KNH02051.1"/>
    <property type="molecule type" value="Genomic_DNA"/>
</dbReference>
<dbReference type="InterPro" id="IPR037401">
    <property type="entry name" value="SnoaL-like"/>
</dbReference>
<sequence>MTRALEIVQQFYAAVGTGDKDTAASLMADDVRWMEAENFPLADRNPYVGAQAVLEGVFARLGDVLDDFGVEPGRFIADETSVVMEGRYTGTGKATGQPCNPQVVHVWTVEDGKIATFQQHIDTLAVARATGKAP</sequence>
<evidence type="ECO:0000259" key="1">
    <source>
        <dbReference type="Pfam" id="PF12680"/>
    </source>
</evidence>
<proteinExistence type="predicted"/>
<dbReference type="Proteomes" id="UP000037446">
    <property type="component" value="Unassembled WGS sequence"/>
</dbReference>